<feature type="region of interest" description="Disordered" evidence="1">
    <location>
        <begin position="128"/>
        <end position="176"/>
    </location>
</feature>
<protein>
    <recommendedName>
        <fullName evidence="4">Pep a2</fullName>
    </recommendedName>
</protein>
<accession>A0A918EWB3</accession>
<feature type="compositionally biased region" description="Low complexity" evidence="1">
    <location>
        <begin position="152"/>
        <end position="176"/>
    </location>
</feature>
<keyword evidence="3" id="KW-1185">Reference proteome</keyword>
<dbReference type="Proteomes" id="UP000620156">
    <property type="component" value="Unassembled WGS sequence"/>
</dbReference>
<dbReference type="RefSeq" id="WP_189219201.1">
    <property type="nucleotide sequence ID" value="NZ_BMQK01000014.1"/>
</dbReference>
<evidence type="ECO:0000313" key="2">
    <source>
        <dbReference type="EMBL" id="GGQ75295.1"/>
    </source>
</evidence>
<organism evidence="2 3">
    <name type="scientific">Streptomyces ruber</name>
    <dbReference type="NCBI Taxonomy" id="83378"/>
    <lineage>
        <taxon>Bacteria</taxon>
        <taxon>Bacillati</taxon>
        <taxon>Actinomycetota</taxon>
        <taxon>Actinomycetes</taxon>
        <taxon>Kitasatosporales</taxon>
        <taxon>Streptomycetaceae</taxon>
        <taxon>Streptomyces</taxon>
    </lineage>
</organism>
<reference evidence="2" key="1">
    <citation type="journal article" date="2014" name="Int. J. Syst. Evol. Microbiol.">
        <title>Complete genome sequence of Corynebacterium casei LMG S-19264T (=DSM 44701T), isolated from a smear-ripened cheese.</title>
        <authorList>
            <consortium name="US DOE Joint Genome Institute (JGI-PGF)"/>
            <person name="Walter F."/>
            <person name="Albersmeier A."/>
            <person name="Kalinowski J."/>
            <person name="Ruckert C."/>
        </authorList>
    </citation>
    <scope>NUCLEOTIDE SEQUENCE</scope>
    <source>
        <strain evidence="2">JCM 3131</strain>
    </source>
</reference>
<dbReference type="EMBL" id="BMQK01000014">
    <property type="protein sequence ID" value="GGQ75295.1"/>
    <property type="molecule type" value="Genomic_DNA"/>
</dbReference>
<dbReference type="AlphaFoldDB" id="A0A918EWB3"/>
<sequence>MKTAVPCYYHLDVNVSPERVGQVSRILAAHLRFWDLETLVGPVCHGAELLLRAIDEHAADKSTSIEMWWNHQHLITAVGKKDRSLRPDQDLRTCLTLIAALSDGWGCCATADGGTVIWFSQRARAGEGVPLVPTTPEPQARESRDEPRAERGPVLATAALLTPGAPDAPDGPGEAR</sequence>
<gene>
    <name evidence="2" type="ORF">GCM10010145_51070</name>
</gene>
<feature type="compositionally biased region" description="Basic and acidic residues" evidence="1">
    <location>
        <begin position="139"/>
        <end position="151"/>
    </location>
</feature>
<reference evidence="2" key="2">
    <citation type="submission" date="2020-09" db="EMBL/GenBank/DDBJ databases">
        <authorList>
            <person name="Sun Q."/>
            <person name="Ohkuma M."/>
        </authorList>
    </citation>
    <scope>NUCLEOTIDE SEQUENCE</scope>
    <source>
        <strain evidence="2">JCM 3131</strain>
    </source>
</reference>
<name>A0A918EWB3_9ACTN</name>
<evidence type="ECO:0000313" key="3">
    <source>
        <dbReference type="Proteomes" id="UP000620156"/>
    </source>
</evidence>
<evidence type="ECO:0008006" key="4">
    <source>
        <dbReference type="Google" id="ProtNLM"/>
    </source>
</evidence>
<comment type="caution">
    <text evidence="2">The sequence shown here is derived from an EMBL/GenBank/DDBJ whole genome shotgun (WGS) entry which is preliminary data.</text>
</comment>
<evidence type="ECO:0000256" key="1">
    <source>
        <dbReference type="SAM" id="MobiDB-lite"/>
    </source>
</evidence>
<proteinExistence type="predicted"/>